<dbReference type="AlphaFoldDB" id="A0AAJ6ALG6"/>
<protein>
    <submittedName>
        <fullName evidence="2">Uncharacterized protein</fullName>
    </submittedName>
</protein>
<dbReference type="GeneID" id="83695653"/>
<accession>A0AAJ6ALG6</accession>
<evidence type="ECO:0000256" key="1">
    <source>
        <dbReference type="SAM" id="SignalP"/>
    </source>
</evidence>
<keyword evidence="1" id="KW-0732">Signal</keyword>
<organism evidence="2 3">
    <name type="scientific">Auritidibacter ignavus</name>
    <dbReference type="NCBI Taxonomy" id="678932"/>
    <lineage>
        <taxon>Bacteria</taxon>
        <taxon>Bacillati</taxon>
        <taxon>Actinomycetota</taxon>
        <taxon>Actinomycetes</taxon>
        <taxon>Micrococcales</taxon>
        <taxon>Micrococcaceae</taxon>
        <taxon>Auritidibacter</taxon>
    </lineage>
</organism>
<sequence>MKNKVLASAGFAVCFLLAGSPAAIAQTDHHQDNSPAVSTAQGEGNTVEYNAFFERTEEGSEYIHLELSHGKASLQEDGTVIVTSDNGELVEKLDTKIPVPAYDEVVEVSYEVSDDGQDITVSLPSLHSESNSETDIVAVPYEVECGLPGLLVGLGGGALQGLGGGAAGAALGALGGAITSGIAAAIEC</sequence>
<keyword evidence="3" id="KW-1185">Reference proteome</keyword>
<evidence type="ECO:0000313" key="2">
    <source>
        <dbReference type="EMBL" id="WGH94414.1"/>
    </source>
</evidence>
<dbReference type="RefSeq" id="WP_110110954.1">
    <property type="nucleotide sequence ID" value="NZ_CP122561.1"/>
</dbReference>
<proteinExistence type="predicted"/>
<gene>
    <name evidence="2" type="ORF">QDX21_06455</name>
</gene>
<feature type="chain" id="PRO_5042553696" evidence="1">
    <location>
        <begin position="26"/>
        <end position="188"/>
    </location>
</feature>
<reference evidence="2 3" key="1">
    <citation type="submission" date="2023-03" db="EMBL/GenBank/DDBJ databases">
        <title>Complete genome sequences of several Auritidibacter ignavus strains isolated from ear infections.</title>
        <authorList>
            <person name="Baehr T."/>
            <person name="Baumhoegger A.M."/>
        </authorList>
    </citation>
    <scope>NUCLEOTIDE SEQUENCE [LARGE SCALE GENOMIC DNA]</scope>
    <source>
        <strain evidence="2 3">BABAE-6</strain>
    </source>
</reference>
<name>A0AAJ6ALG6_9MICC</name>
<evidence type="ECO:0000313" key="3">
    <source>
        <dbReference type="Proteomes" id="UP001224674"/>
    </source>
</evidence>
<dbReference type="Proteomes" id="UP001224674">
    <property type="component" value="Chromosome"/>
</dbReference>
<feature type="signal peptide" evidence="1">
    <location>
        <begin position="1"/>
        <end position="25"/>
    </location>
</feature>
<dbReference type="EMBL" id="CP122566">
    <property type="protein sequence ID" value="WGH94414.1"/>
    <property type="molecule type" value="Genomic_DNA"/>
</dbReference>